<dbReference type="EMBL" id="CP120682">
    <property type="protein sequence ID" value="WKN36456.1"/>
    <property type="molecule type" value="Genomic_DNA"/>
</dbReference>
<accession>A0AA49GMF4</accession>
<name>A0AA49GMF4_9BACT</name>
<proteinExistence type="predicted"/>
<dbReference type="SUPFAM" id="SSF52091">
    <property type="entry name" value="SpoIIaa-like"/>
    <property type="match status" value="1"/>
</dbReference>
<reference evidence="1" key="1">
    <citation type="journal article" date="2023" name="Comput. Struct. Biotechnol. J.">
        <title>Discovery of a novel marine Bacteroidetes with a rich repertoire of carbohydrate-active enzymes.</title>
        <authorList>
            <person name="Chen B."/>
            <person name="Liu G."/>
            <person name="Chen Q."/>
            <person name="Wang H."/>
            <person name="Liu L."/>
            <person name="Tang K."/>
        </authorList>
    </citation>
    <scope>NUCLEOTIDE SEQUENCE</scope>
    <source>
        <strain evidence="1">TK19036</strain>
    </source>
</reference>
<dbReference type="Pfam" id="PF11964">
    <property type="entry name" value="SpoIIAA-like"/>
    <property type="match status" value="1"/>
</dbReference>
<dbReference type="Gene3D" id="3.40.50.10600">
    <property type="entry name" value="SpoIIaa-like domains"/>
    <property type="match status" value="1"/>
</dbReference>
<gene>
    <name evidence="1" type="ORF">K4G66_29265</name>
</gene>
<reference evidence="1" key="2">
    <citation type="journal article" date="2024" name="Antonie Van Leeuwenhoek">
        <title>Roseihalotalea indica gen. nov., sp. nov., a halophilic Bacteroidetes from mesopelagic Southwest Indian Ocean with higher carbohydrate metabolic potential.</title>
        <authorList>
            <person name="Chen B."/>
            <person name="Zhang M."/>
            <person name="Lin D."/>
            <person name="Ye J."/>
            <person name="Tang K."/>
        </authorList>
    </citation>
    <scope>NUCLEOTIDE SEQUENCE</scope>
    <source>
        <strain evidence="1">TK19036</strain>
    </source>
</reference>
<protein>
    <submittedName>
        <fullName evidence="1">STAS/SEC14 domain-containing protein</fullName>
    </submittedName>
</protein>
<organism evidence="1">
    <name type="scientific">Roseihalotalea indica</name>
    <dbReference type="NCBI Taxonomy" id="2867963"/>
    <lineage>
        <taxon>Bacteria</taxon>
        <taxon>Pseudomonadati</taxon>
        <taxon>Bacteroidota</taxon>
        <taxon>Cytophagia</taxon>
        <taxon>Cytophagales</taxon>
        <taxon>Catalimonadaceae</taxon>
        <taxon>Roseihalotalea</taxon>
    </lineage>
</organism>
<dbReference type="InterPro" id="IPR038396">
    <property type="entry name" value="SpoIIAA-like_sf"/>
</dbReference>
<dbReference type="AlphaFoldDB" id="A0AA49GMF4"/>
<evidence type="ECO:0000313" key="1">
    <source>
        <dbReference type="EMBL" id="WKN36456.1"/>
    </source>
</evidence>
<sequence>MLQVLDFTQDNVLATRAVGTVTEEDYEKIKPVIRNITERGEKIRWYYELQNDEAWEPWAVWEDLKVDLKHTSDYEKVAVVGEKKWQEAITKAYSPFTKAEVQYFTLADKEQAQEWITQ</sequence>
<dbReference type="InterPro" id="IPR036513">
    <property type="entry name" value="STAS_dom_sf"/>
</dbReference>
<dbReference type="InterPro" id="IPR021866">
    <property type="entry name" value="SpoIIAA-like"/>
</dbReference>